<proteinExistence type="predicted"/>
<accession>A0A8H7Y9Y8</accession>
<sequence>MGWNGLPIELVHLIISQNNIQPHDLVNLARVNRHLAGIVPQYLYRDVQFISAHPSGESKHACLKRLAQFNRTITRNPRLARLTRSIAIKTCVEDEGAVDCIWEVLAKLYSLEKLVLSTATEDRLHLVLQRNVLARLRCADINGDFVSLAVAACYMQLPAMESLKVESGCLPLTGRRCSPAARLPPNMERQTSLKRLAIRIPSECSSLLPRLLSCCPNLATLVLSIQCRSNTRLEQMLLSNALNLCQETITTLELDCEYDECRGYFECCPIVFRPLRCLRTLKIDVLFLFTDEERGDPTLRNDIHQWLPTSLEYLELLFQHTCRAFETTARSAADGSSPVTPPATYKPEYLNWLLQIGMNKEARLPSLVHICVREGNNGSPSPYKVSKLPAQIEAPFREAGIEIQLLLLPCRSRPF</sequence>
<evidence type="ECO:0008006" key="3">
    <source>
        <dbReference type="Google" id="ProtNLM"/>
    </source>
</evidence>
<protein>
    <recommendedName>
        <fullName evidence="3">F-box domain-containing protein</fullName>
    </recommendedName>
</protein>
<dbReference type="Proteomes" id="UP000670092">
    <property type="component" value="Unassembled WGS sequence"/>
</dbReference>
<name>A0A8H7Y9Y8_AJECA</name>
<comment type="caution">
    <text evidence="1">The sequence shown here is derived from an EMBL/GenBank/DDBJ whole genome shotgun (WGS) entry which is preliminary data.</text>
</comment>
<evidence type="ECO:0000313" key="1">
    <source>
        <dbReference type="EMBL" id="KAG5288475.1"/>
    </source>
</evidence>
<evidence type="ECO:0000313" key="2">
    <source>
        <dbReference type="Proteomes" id="UP000670092"/>
    </source>
</evidence>
<dbReference type="OrthoDB" id="4178589at2759"/>
<dbReference type="VEuPathDB" id="FungiDB:I7I52_11978"/>
<dbReference type="SUPFAM" id="SSF52047">
    <property type="entry name" value="RNI-like"/>
    <property type="match status" value="1"/>
</dbReference>
<dbReference type="EMBL" id="JAEVHI010000006">
    <property type="protein sequence ID" value="KAG5288475.1"/>
    <property type="molecule type" value="Genomic_DNA"/>
</dbReference>
<gene>
    <name evidence="1" type="ORF">I7I52_11978</name>
</gene>
<dbReference type="AlphaFoldDB" id="A0A8H7Y9Y8"/>
<organism evidence="1 2">
    <name type="scientific">Ajellomyces capsulatus</name>
    <name type="common">Darling's disease fungus</name>
    <name type="synonym">Histoplasma capsulatum</name>
    <dbReference type="NCBI Taxonomy" id="5037"/>
    <lineage>
        <taxon>Eukaryota</taxon>
        <taxon>Fungi</taxon>
        <taxon>Dikarya</taxon>
        <taxon>Ascomycota</taxon>
        <taxon>Pezizomycotina</taxon>
        <taxon>Eurotiomycetes</taxon>
        <taxon>Eurotiomycetidae</taxon>
        <taxon>Onygenales</taxon>
        <taxon>Ajellomycetaceae</taxon>
        <taxon>Histoplasma</taxon>
    </lineage>
</organism>
<reference evidence="1 2" key="1">
    <citation type="submission" date="2021-01" db="EMBL/GenBank/DDBJ databases">
        <title>Chromosome-level genome assembly of a human fungal pathogen reveals clustering of transcriptionally co-regulated genes.</title>
        <authorList>
            <person name="Voorhies M."/>
            <person name="Cohen S."/>
            <person name="Shea T.P."/>
            <person name="Petrus S."/>
            <person name="Munoz J.F."/>
            <person name="Poplawski S."/>
            <person name="Goldman W.E."/>
            <person name="Michael T."/>
            <person name="Cuomo C.A."/>
            <person name="Sil A."/>
            <person name="Beyhan S."/>
        </authorList>
    </citation>
    <scope>NUCLEOTIDE SEQUENCE [LARGE SCALE GENOMIC DNA]</scope>
    <source>
        <strain evidence="1 2">G184AR</strain>
    </source>
</reference>